<dbReference type="OrthoDB" id="9759785at2"/>
<dbReference type="Gene3D" id="3.40.50.11610">
    <property type="entry name" value="Multifunctional 2-oxoglutarate metabolism enzyme, C-terminal domain"/>
    <property type="match status" value="1"/>
</dbReference>
<dbReference type="InterPro" id="IPR029061">
    <property type="entry name" value="THDP-binding"/>
</dbReference>
<evidence type="ECO:0000256" key="1">
    <source>
        <dbReference type="ARBA" id="ARBA00001964"/>
    </source>
</evidence>
<dbReference type="NCBIfam" id="NF006914">
    <property type="entry name" value="PRK09404.1"/>
    <property type="match status" value="1"/>
</dbReference>
<dbReference type="PANTHER" id="PTHR23152">
    <property type="entry name" value="2-OXOGLUTARATE DEHYDROGENASE"/>
    <property type="match status" value="1"/>
</dbReference>
<organism evidence="7 8">
    <name type="scientific">Buchnera aphidicola</name>
    <name type="common">Cinara strobi</name>
    <dbReference type="NCBI Taxonomy" id="1921549"/>
    <lineage>
        <taxon>Bacteria</taxon>
        <taxon>Pseudomonadati</taxon>
        <taxon>Pseudomonadota</taxon>
        <taxon>Gammaproteobacteria</taxon>
        <taxon>Enterobacterales</taxon>
        <taxon>Erwiniaceae</taxon>
        <taxon>Buchnera</taxon>
    </lineage>
</organism>
<evidence type="ECO:0000313" key="8">
    <source>
        <dbReference type="Proteomes" id="UP000271849"/>
    </source>
</evidence>
<dbReference type="EC" id="1.2.4.2" evidence="3"/>
<dbReference type="AlphaFoldDB" id="A0A3B1DLG0"/>
<keyword evidence="5" id="KW-0786">Thiamine pyrophosphate</keyword>
<feature type="domain" description="Transketolase-like pyrimidine-binding" evidence="6">
    <location>
        <begin position="589"/>
        <end position="782"/>
    </location>
</feature>
<dbReference type="SUPFAM" id="SSF52518">
    <property type="entry name" value="Thiamin diphosphate-binding fold (THDP-binding)"/>
    <property type="match status" value="2"/>
</dbReference>
<dbReference type="Pfam" id="PF16870">
    <property type="entry name" value="OxoGdeHyase_C"/>
    <property type="match status" value="1"/>
</dbReference>
<dbReference type="GO" id="GO:0030976">
    <property type="term" value="F:thiamine pyrophosphate binding"/>
    <property type="evidence" value="ECO:0007669"/>
    <property type="project" value="InterPro"/>
</dbReference>
<comment type="cofactor">
    <cofactor evidence="1">
        <name>thiamine diphosphate</name>
        <dbReference type="ChEBI" id="CHEBI:58937"/>
    </cofactor>
</comment>
<dbReference type="Pfam" id="PF02779">
    <property type="entry name" value="Transket_pyr"/>
    <property type="match status" value="1"/>
</dbReference>
<evidence type="ECO:0000256" key="2">
    <source>
        <dbReference type="ARBA" id="ARBA00003906"/>
    </source>
</evidence>
<dbReference type="GO" id="GO:0006099">
    <property type="term" value="P:tricarboxylic acid cycle"/>
    <property type="evidence" value="ECO:0007669"/>
    <property type="project" value="TreeGrafter"/>
</dbReference>
<evidence type="ECO:0000256" key="3">
    <source>
        <dbReference type="ARBA" id="ARBA00012280"/>
    </source>
</evidence>
<evidence type="ECO:0000259" key="6">
    <source>
        <dbReference type="SMART" id="SM00861"/>
    </source>
</evidence>
<dbReference type="CDD" id="cd02016">
    <property type="entry name" value="TPP_E1_OGDC_like"/>
    <property type="match status" value="1"/>
</dbReference>
<dbReference type="InterPro" id="IPR042179">
    <property type="entry name" value="KGD_C_sf"/>
</dbReference>
<dbReference type="GO" id="GO:0045252">
    <property type="term" value="C:oxoglutarate dehydrogenase complex"/>
    <property type="evidence" value="ECO:0007669"/>
    <property type="project" value="TreeGrafter"/>
</dbReference>
<dbReference type="InterPro" id="IPR001017">
    <property type="entry name" value="DH_E1"/>
</dbReference>
<dbReference type="PIRSF" id="PIRSF000157">
    <property type="entry name" value="Oxoglu_dh_E1"/>
    <property type="match status" value="1"/>
</dbReference>
<dbReference type="Gene3D" id="3.40.50.12470">
    <property type="match status" value="1"/>
</dbReference>
<dbReference type="NCBIfam" id="TIGR00239">
    <property type="entry name" value="2oxo_dh_E1"/>
    <property type="match status" value="1"/>
</dbReference>
<dbReference type="EMBL" id="LR025085">
    <property type="protein sequence ID" value="VAX76541.1"/>
    <property type="molecule type" value="Genomic_DNA"/>
</dbReference>
<evidence type="ECO:0000313" key="7">
    <source>
        <dbReference type="EMBL" id="VAX76541.1"/>
    </source>
</evidence>
<dbReference type="STRING" id="1921549.GCA_900128825_00195"/>
<protein>
    <recommendedName>
        <fullName evidence="3">oxoglutarate dehydrogenase (succinyl-transferring)</fullName>
        <ecNumber evidence="3">1.2.4.2</ecNumber>
    </recommendedName>
</protein>
<proteinExistence type="predicted"/>
<dbReference type="RefSeq" id="WP_158349076.1">
    <property type="nucleotide sequence ID" value="NZ_LR025085.1"/>
</dbReference>
<evidence type="ECO:0000256" key="5">
    <source>
        <dbReference type="ARBA" id="ARBA00023052"/>
    </source>
</evidence>
<sequence>MKKNNKKKSISDYGWLYVNNRLFLENFYQKFLLNPKKLNIYWRNIFSDISNTIDSKNNGTCNKIIQKNQNDISSNIFSKKTSYIHDQVCLQERFFNLINAYRFFGHQISKLNPLQYKKKNKIPELSKYFYNIQKEQLNRLINFDLLFFKKNSNSFKEVYLFFKKKYCSNIGFEYMHINNLKERKWLQDYIENNNLENFLLSHEKKELLKNLIKSTIFEKFIHTKFPGSKRFSLEGCDALIPALKTIIKFSFTKKIKKIFLGMAHRGRLNVMHNILNYNVLKMFQDSFQKYKEFNGTGDVKYHIGLKKKIQIKEKSIEINLLDNPSHLEIITPVVIGCCKFFIEKKYNFNNILPIIIHGDAAFSGQGVIQETLNMSQVPGYNVGGSIHIIINNQIAFTTSKKKYLRSSAYCTDIAKMIDSPIFHVNADHPESVIFVVLLALKFRFLFNKDVFIDLIGYRRLGHNEADDPYITQPYMYHLIKNHERVCSLYAKKIIKKENNNENLYNHLCHHFKKKLYIQLKSSPMIQKKLKILKKKYVLSEQLLPKRICSKTLKSIASQLFTLPKNFVMHQQVKKTFYNRTQMAVNKMKLDWGAIENLAYATLMYYGITCRLTGEDVGRGTFSHRHATIICQKNNTIYIPLKNLSKFPGSFYIWDSVLSEESVLGFEYGYSMVSNKLLNVWEAQFGDFSNGAQIIIDQFLVSSFQKWGYSSPLVILLPHGYEGQGPEHSSGRLERYLQLCAQKNIRICIPTTVSQMYHILLNQGWSYSRKPLIIFTPKSLLRNPLTFVSIKKLSDEKFHKILFIIPENKVNLINRVIFCSGKIYYELLNFYKKNKIMDTIIIRIEQLYPFPFVKINNILIKYPSLKNFVWCQEEPMNQGSWTYIYFYFKKYIFIKNNIKLLRYVGRSKLSSTAEGNFRDHQINQKKIIKKAFFVYK</sequence>
<dbReference type="PANTHER" id="PTHR23152:SF4">
    <property type="entry name" value="2-OXOADIPATE DEHYDROGENASE COMPLEX COMPONENT E1"/>
    <property type="match status" value="1"/>
</dbReference>
<dbReference type="Gene3D" id="1.10.287.1150">
    <property type="entry name" value="TPP helical domain"/>
    <property type="match status" value="1"/>
</dbReference>
<dbReference type="GO" id="GO:0005829">
    <property type="term" value="C:cytosol"/>
    <property type="evidence" value="ECO:0007669"/>
    <property type="project" value="TreeGrafter"/>
</dbReference>
<name>A0A3B1DLG0_9GAMM</name>
<comment type="function">
    <text evidence="2">E1 component of the 2-oxoglutarate dehydrogenase (OGDH) complex which catalyzes the decarboxylation of 2-oxoglutarate, the first step in the conversion of 2-oxoglutarate to succinyl-CoA and CO(2).</text>
</comment>
<dbReference type="Pfam" id="PF00676">
    <property type="entry name" value="E1_dh"/>
    <property type="match status" value="1"/>
</dbReference>
<dbReference type="SMART" id="SM00861">
    <property type="entry name" value="Transket_pyr"/>
    <property type="match status" value="1"/>
</dbReference>
<dbReference type="InterPro" id="IPR031717">
    <property type="entry name" value="ODO-1/KGD_C"/>
</dbReference>
<evidence type="ECO:0000256" key="4">
    <source>
        <dbReference type="ARBA" id="ARBA00023002"/>
    </source>
</evidence>
<dbReference type="Proteomes" id="UP000271849">
    <property type="component" value="Chromosome"/>
</dbReference>
<keyword evidence="4 7" id="KW-0560">Oxidoreductase</keyword>
<reference evidence="8" key="1">
    <citation type="submission" date="2018-09" db="EMBL/GenBank/DDBJ databases">
        <authorList>
            <person name="Manzano-Marin A."/>
            <person name="Manzano-Marin A."/>
        </authorList>
    </citation>
    <scope>NUCLEOTIDE SEQUENCE [LARGE SCALE GENOMIC DNA]</scope>
    <source>
        <strain evidence="8">BuCistrobi</strain>
    </source>
</reference>
<dbReference type="InterPro" id="IPR005475">
    <property type="entry name" value="Transketolase-like_Pyr-bd"/>
</dbReference>
<accession>A0A3B1DLG0</accession>
<dbReference type="InterPro" id="IPR011603">
    <property type="entry name" value="2oxoglutarate_DH_E1"/>
</dbReference>
<gene>
    <name evidence="7" type="primary">sucA</name>
    <name evidence="7" type="ORF">BUCINSTRO3249_0196</name>
</gene>
<dbReference type="NCBIfam" id="NF008907">
    <property type="entry name" value="PRK12270.1"/>
    <property type="match status" value="1"/>
</dbReference>
<dbReference type="Gene3D" id="3.40.50.970">
    <property type="match status" value="1"/>
</dbReference>
<dbReference type="GO" id="GO:0004591">
    <property type="term" value="F:oxoglutarate dehydrogenase (succinyl-transferring) activity"/>
    <property type="evidence" value="ECO:0007669"/>
    <property type="project" value="UniProtKB-EC"/>
</dbReference>